<evidence type="ECO:0000256" key="3">
    <source>
        <dbReference type="ARBA" id="ARBA00023125"/>
    </source>
</evidence>
<keyword evidence="7" id="KW-1185">Reference proteome</keyword>
<dbReference type="Pfam" id="PF20172">
    <property type="entry name" value="DUF6538"/>
    <property type="match status" value="1"/>
</dbReference>
<keyword evidence="3" id="KW-0238">DNA-binding</keyword>
<reference evidence="6 7" key="1">
    <citation type="submission" date="2024-02" db="EMBL/GenBank/DDBJ databases">
        <title>Bacteria isolated from the canopy kelp, Nereocystis luetkeana.</title>
        <authorList>
            <person name="Pfister C.A."/>
            <person name="Younker I.T."/>
            <person name="Light S.H."/>
        </authorList>
    </citation>
    <scope>NUCLEOTIDE SEQUENCE [LARGE SCALE GENOMIC DNA]</scope>
    <source>
        <strain evidence="6 7">TI.4.07</strain>
    </source>
</reference>
<evidence type="ECO:0000256" key="2">
    <source>
        <dbReference type="ARBA" id="ARBA00022908"/>
    </source>
</evidence>
<dbReference type="Gene3D" id="1.10.443.10">
    <property type="entry name" value="Intergrase catalytic core"/>
    <property type="match status" value="1"/>
</dbReference>
<evidence type="ECO:0000256" key="1">
    <source>
        <dbReference type="ARBA" id="ARBA00008857"/>
    </source>
</evidence>
<protein>
    <submittedName>
        <fullName evidence="6">Tyrosine-type recombinase/integrase</fullName>
    </submittedName>
</protein>
<dbReference type="InterPro" id="IPR050090">
    <property type="entry name" value="Tyrosine_recombinase_XerCD"/>
</dbReference>
<dbReference type="InterPro" id="IPR046668">
    <property type="entry name" value="DUF6538"/>
</dbReference>
<evidence type="ECO:0000259" key="5">
    <source>
        <dbReference type="PROSITE" id="PS51898"/>
    </source>
</evidence>
<accession>A0ABU9G6J8</accession>
<keyword evidence="4" id="KW-0233">DNA recombination</keyword>
<dbReference type="PANTHER" id="PTHR30349:SF41">
    <property type="entry name" value="INTEGRASE_RECOMBINASE PROTEIN MJ0367-RELATED"/>
    <property type="match status" value="1"/>
</dbReference>
<evidence type="ECO:0000313" key="6">
    <source>
        <dbReference type="EMBL" id="MEL0613365.1"/>
    </source>
</evidence>
<feature type="domain" description="Tyr recombinase" evidence="5">
    <location>
        <begin position="249"/>
        <end position="429"/>
    </location>
</feature>
<dbReference type="PANTHER" id="PTHR30349">
    <property type="entry name" value="PHAGE INTEGRASE-RELATED"/>
    <property type="match status" value="1"/>
</dbReference>
<name>A0ABU9G6J8_9GAMM</name>
<evidence type="ECO:0000256" key="4">
    <source>
        <dbReference type="ARBA" id="ARBA00023172"/>
    </source>
</evidence>
<dbReference type="SUPFAM" id="SSF56349">
    <property type="entry name" value="DNA breaking-rejoining enzymes"/>
    <property type="match status" value="1"/>
</dbReference>
<keyword evidence="2" id="KW-0229">DNA integration</keyword>
<dbReference type="PROSITE" id="PS51898">
    <property type="entry name" value="TYR_RECOMBINASE"/>
    <property type="match status" value="1"/>
</dbReference>
<comment type="caution">
    <text evidence="6">The sequence shown here is derived from an EMBL/GenBank/DDBJ whole genome shotgun (WGS) entry which is preliminary data.</text>
</comment>
<organism evidence="6 7">
    <name type="scientific">Marinomonas arenicola</name>
    <dbReference type="NCBI Taxonomy" id="569601"/>
    <lineage>
        <taxon>Bacteria</taxon>
        <taxon>Pseudomonadati</taxon>
        <taxon>Pseudomonadota</taxon>
        <taxon>Gammaproteobacteria</taxon>
        <taxon>Oceanospirillales</taxon>
        <taxon>Oceanospirillaceae</taxon>
        <taxon>Marinomonas</taxon>
    </lineage>
</organism>
<proteinExistence type="inferred from homology"/>
<dbReference type="InterPro" id="IPR002104">
    <property type="entry name" value="Integrase_catalytic"/>
</dbReference>
<sequence>MVHKLVQTRYPHVFLRGKTYYFRIVIPPRLRALCPSLPREIKRSLRTDSLSDAIAMVGDKFRLIKLLRNCYTAQQALSICHKLSSFGQEVAAWVDSKFASITSVPSQSSKSSSTSSSIKRGGMKLDKAWSDFVAWKCWTEKQAKDYDRMYQNLRLFLGNVSVTSITKRGLRAALSGISGLPQRNKKGYGKMPLEKLRGLVIPDEDRVSSKYVKEHLKLCQGLFNRYLRQEREVIELSPTEGLKWEYDNNRYGCLSDSEVRGLVGKLKQKPEWFKWFFMMAIYTGARRGEIAGLTKDDFKFCPDTQRFYFVIKEGKTKAARRSVPIHDELIKLGLLKWVDSGSHTLFQTANRDPNRVTALFNSIIDAKLSDHGERLVFHSLRHTFITKARAAGVTNVLVQQVVGHEKRGAGQTDRYTHTFQLKDVLKVVDVVEYGA</sequence>
<dbReference type="InterPro" id="IPR011010">
    <property type="entry name" value="DNA_brk_join_enz"/>
</dbReference>
<dbReference type="EMBL" id="JBAKAR010000006">
    <property type="protein sequence ID" value="MEL0613365.1"/>
    <property type="molecule type" value="Genomic_DNA"/>
</dbReference>
<dbReference type="Proteomes" id="UP001379949">
    <property type="component" value="Unassembled WGS sequence"/>
</dbReference>
<evidence type="ECO:0000313" key="7">
    <source>
        <dbReference type="Proteomes" id="UP001379949"/>
    </source>
</evidence>
<dbReference type="RefSeq" id="WP_341567141.1">
    <property type="nucleotide sequence ID" value="NZ_JBAKAR010000006.1"/>
</dbReference>
<dbReference type="Pfam" id="PF00589">
    <property type="entry name" value="Phage_integrase"/>
    <property type="match status" value="1"/>
</dbReference>
<dbReference type="InterPro" id="IPR013762">
    <property type="entry name" value="Integrase-like_cat_sf"/>
</dbReference>
<gene>
    <name evidence="6" type="ORF">V6242_09415</name>
</gene>
<comment type="similarity">
    <text evidence="1">Belongs to the 'phage' integrase family.</text>
</comment>